<dbReference type="CDD" id="cd00561">
    <property type="entry name" value="CobA_ACA"/>
    <property type="match status" value="1"/>
</dbReference>
<comment type="subcellular location">
    <subcellularLocation>
        <location evidence="8">Cytoplasm</location>
    </subcellularLocation>
</comment>
<evidence type="ECO:0000256" key="1">
    <source>
        <dbReference type="ARBA" id="ARBA00005121"/>
    </source>
</evidence>
<dbReference type="InterPro" id="IPR003724">
    <property type="entry name" value="CblAdoTrfase_CobA"/>
</dbReference>
<dbReference type="Pfam" id="PF02572">
    <property type="entry name" value="CobA_CobO_BtuR"/>
    <property type="match status" value="1"/>
</dbReference>
<dbReference type="GO" id="GO:0008817">
    <property type="term" value="F:corrinoid adenosyltransferase activity"/>
    <property type="evidence" value="ECO:0007669"/>
    <property type="project" value="UniProtKB-EC"/>
</dbReference>
<evidence type="ECO:0000256" key="4">
    <source>
        <dbReference type="ARBA" id="ARBA00023244"/>
    </source>
</evidence>
<protein>
    <recommendedName>
        <fullName evidence="3 8">Corrinoid adenosyltransferase</fullName>
        <ecNumber evidence="3 8">2.5.1.17</ecNumber>
    </recommendedName>
    <alternativeName>
        <fullName evidence="8">Cob(II)alamin adenosyltransferase</fullName>
    </alternativeName>
    <alternativeName>
        <fullName evidence="8">Cob(II)yrinic acid a,c-diamide adenosyltransferase</fullName>
    </alternativeName>
</protein>
<comment type="pathway">
    <text evidence="1 8">Cofactor biosynthesis; adenosylcobalamin biosynthesis; adenosylcobalamin from cob(II)yrinate a,c-diamide: step 2/7.</text>
</comment>
<comment type="caution">
    <text evidence="9">The sequence shown here is derived from an EMBL/GenBank/DDBJ whole genome shotgun (WGS) entry which is preliminary data.</text>
</comment>
<dbReference type="RefSeq" id="WP_199036854.1">
    <property type="nucleotide sequence ID" value="NZ_JAELXS010000004.1"/>
</dbReference>
<evidence type="ECO:0000256" key="2">
    <source>
        <dbReference type="ARBA" id="ARBA00007487"/>
    </source>
</evidence>
<evidence type="ECO:0000256" key="7">
    <source>
        <dbReference type="ARBA" id="ARBA00048692"/>
    </source>
</evidence>
<dbReference type="EMBL" id="JAELXS010000004">
    <property type="protein sequence ID" value="MBJ6121732.1"/>
    <property type="molecule type" value="Genomic_DNA"/>
</dbReference>
<dbReference type="SUPFAM" id="SSF52540">
    <property type="entry name" value="P-loop containing nucleoside triphosphate hydrolases"/>
    <property type="match status" value="1"/>
</dbReference>
<dbReference type="NCBIfam" id="NF004637">
    <property type="entry name" value="PRK05986.1"/>
    <property type="match status" value="1"/>
</dbReference>
<comment type="catalytic activity">
    <reaction evidence="6 8">
        <text>2 cob(II)yrinate a,c diamide + reduced [electron-transfer flavoprotein] + 2 ATP = 2 adenosylcob(III)yrinate a,c-diamide + 2 triphosphate + oxidized [electron-transfer flavoprotein] + 3 H(+)</text>
        <dbReference type="Rhea" id="RHEA:11528"/>
        <dbReference type="Rhea" id="RHEA-COMP:10685"/>
        <dbReference type="Rhea" id="RHEA-COMP:10686"/>
        <dbReference type="ChEBI" id="CHEBI:15378"/>
        <dbReference type="ChEBI" id="CHEBI:18036"/>
        <dbReference type="ChEBI" id="CHEBI:30616"/>
        <dbReference type="ChEBI" id="CHEBI:57692"/>
        <dbReference type="ChEBI" id="CHEBI:58307"/>
        <dbReference type="ChEBI" id="CHEBI:58503"/>
        <dbReference type="ChEBI" id="CHEBI:58537"/>
        <dbReference type="EC" id="2.5.1.17"/>
    </reaction>
</comment>
<evidence type="ECO:0000313" key="10">
    <source>
        <dbReference type="Proteomes" id="UP000640426"/>
    </source>
</evidence>
<name>A0ABS0XNW0_9SPHN</name>
<sequence length="203" mass="22170">MSDDTDRNARHADKMKKVQAARQTMMATRTAEKGLLIVHTGPGKGKSTAAFGMAVRAMGHGMKVGIVQFVKGAMTTGERVIFDAFPDLVSFRPMGEGFTWDTQDRARDIATARTAWDEVCRLIDDPDIAVVIADELNIVLRYDYLPLDEVLAAVTARAPMKHIVVTGRNAPDALIEAADLVTEMTQVKHPFRGGIKAQAGIEF</sequence>
<keyword evidence="8 9" id="KW-0808">Transferase</keyword>
<keyword evidence="8" id="KW-0067">ATP-binding</keyword>
<keyword evidence="4 8" id="KW-0627">Porphyrin biosynthesis</keyword>
<keyword evidence="8" id="KW-0963">Cytoplasm</keyword>
<dbReference type="PANTHER" id="PTHR46638">
    <property type="entry name" value="CORRINOID ADENOSYLTRANSFERASE"/>
    <property type="match status" value="1"/>
</dbReference>
<dbReference type="Gene3D" id="3.40.50.300">
    <property type="entry name" value="P-loop containing nucleotide triphosphate hydrolases"/>
    <property type="match status" value="1"/>
</dbReference>
<comment type="catalytic activity">
    <reaction evidence="7 8">
        <text>2 cob(II)alamin + reduced [electron-transfer flavoprotein] + 2 ATP = 2 adenosylcob(III)alamin + 2 triphosphate + oxidized [electron-transfer flavoprotein] + 3 H(+)</text>
        <dbReference type="Rhea" id="RHEA:28671"/>
        <dbReference type="Rhea" id="RHEA-COMP:10685"/>
        <dbReference type="Rhea" id="RHEA-COMP:10686"/>
        <dbReference type="ChEBI" id="CHEBI:15378"/>
        <dbReference type="ChEBI" id="CHEBI:16304"/>
        <dbReference type="ChEBI" id="CHEBI:18036"/>
        <dbReference type="ChEBI" id="CHEBI:18408"/>
        <dbReference type="ChEBI" id="CHEBI:30616"/>
        <dbReference type="ChEBI" id="CHEBI:57692"/>
        <dbReference type="ChEBI" id="CHEBI:58307"/>
        <dbReference type="EC" id="2.5.1.17"/>
    </reaction>
</comment>
<keyword evidence="8" id="KW-0169">Cobalamin biosynthesis</keyword>
<evidence type="ECO:0000256" key="3">
    <source>
        <dbReference type="ARBA" id="ARBA00012454"/>
    </source>
</evidence>
<dbReference type="NCBIfam" id="TIGR00708">
    <property type="entry name" value="cobA"/>
    <property type="match status" value="1"/>
</dbReference>
<evidence type="ECO:0000256" key="5">
    <source>
        <dbReference type="ARBA" id="ARBA00024929"/>
    </source>
</evidence>
<comment type="similarity">
    <text evidence="2 8">Belongs to the Cob(I)alamin adenosyltransferase family.</text>
</comment>
<dbReference type="Proteomes" id="UP000640426">
    <property type="component" value="Unassembled WGS sequence"/>
</dbReference>
<dbReference type="EC" id="2.5.1.17" evidence="3 8"/>
<evidence type="ECO:0000256" key="6">
    <source>
        <dbReference type="ARBA" id="ARBA00048555"/>
    </source>
</evidence>
<comment type="function">
    <text evidence="5 8">Required for both de novo synthesis of the corrin ring for the assimilation of exogenous corrinoids. Participates in the adenosylation of a variety of incomplete and complete corrinoids.</text>
</comment>
<organism evidence="9 10">
    <name type="scientific">Sphingomonas mollis</name>
    <dbReference type="NCBI Taxonomy" id="2795726"/>
    <lineage>
        <taxon>Bacteria</taxon>
        <taxon>Pseudomonadati</taxon>
        <taxon>Pseudomonadota</taxon>
        <taxon>Alphaproteobacteria</taxon>
        <taxon>Sphingomonadales</taxon>
        <taxon>Sphingomonadaceae</taxon>
        <taxon>Sphingomonas</taxon>
    </lineage>
</organism>
<dbReference type="PIRSF" id="PIRSF015617">
    <property type="entry name" value="Adensltrnsf_CobA"/>
    <property type="match status" value="1"/>
</dbReference>
<dbReference type="InterPro" id="IPR027417">
    <property type="entry name" value="P-loop_NTPase"/>
</dbReference>
<dbReference type="PANTHER" id="PTHR46638:SF1">
    <property type="entry name" value="CORRINOID ADENOSYLTRANSFERASE"/>
    <property type="match status" value="1"/>
</dbReference>
<proteinExistence type="inferred from homology"/>
<evidence type="ECO:0000313" key="9">
    <source>
        <dbReference type="EMBL" id="MBJ6121732.1"/>
    </source>
</evidence>
<evidence type="ECO:0000256" key="8">
    <source>
        <dbReference type="PIRNR" id="PIRNR015617"/>
    </source>
</evidence>
<accession>A0ABS0XNW0</accession>
<gene>
    <name evidence="9" type="primary">cobO</name>
    <name evidence="9" type="ORF">JAO74_08010</name>
</gene>
<keyword evidence="8" id="KW-0547">Nucleotide-binding</keyword>
<reference evidence="10" key="1">
    <citation type="submission" date="2020-12" db="EMBL/GenBank/DDBJ databases">
        <title>Hymenobacter sp.</title>
        <authorList>
            <person name="Kim M.K."/>
        </authorList>
    </citation>
    <scope>NUCLEOTIDE SEQUENCE [LARGE SCALE GENOMIC DNA]</scope>
    <source>
        <strain evidence="10">BT553</strain>
    </source>
</reference>
<keyword evidence="10" id="KW-1185">Reference proteome</keyword>